<dbReference type="GO" id="GO:0005765">
    <property type="term" value="C:lysosomal membrane"/>
    <property type="evidence" value="ECO:0007669"/>
    <property type="project" value="UniProtKB-SubCell"/>
</dbReference>
<evidence type="ECO:0000256" key="14">
    <source>
        <dbReference type="ARBA" id="ARBA00023329"/>
    </source>
</evidence>
<keyword evidence="8" id="KW-0769">Symport</keyword>
<feature type="transmembrane region" description="Helical" evidence="26">
    <location>
        <begin position="417"/>
        <end position="440"/>
    </location>
</feature>
<comment type="catalytic activity">
    <reaction evidence="15">
        <text>2 nitrate(out) + H(+)(out) = 2 nitrate(in) + H(+)(in)</text>
        <dbReference type="Rhea" id="RHEA:71539"/>
        <dbReference type="ChEBI" id="CHEBI:15378"/>
        <dbReference type="ChEBI" id="CHEBI:17632"/>
    </reaction>
    <physiologicalReaction direction="left-to-right" evidence="15">
        <dbReference type="Rhea" id="RHEA:71540"/>
    </physiologicalReaction>
</comment>
<dbReference type="InterPro" id="IPR050382">
    <property type="entry name" value="MFS_Na/Anion_cotransporter"/>
</dbReference>
<dbReference type="InterPro" id="IPR011701">
    <property type="entry name" value="MFS"/>
</dbReference>
<evidence type="ECO:0000256" key="7">
    <source>
        <dbReference type="ARBA" id="ARBA00022692"/>
    </source>
</evidence>
<keyword evidence="13" id="KW-0458">Lysosome</keyword>
<keyword evidence="29" id="KW-1185">Reference proteome</keyword>
<evidence type="ECO:0000256" key="21">
    <source>
        <dbReference type="ARBA" id="ARBA00056891"/>
    </source>
</evidence>
<evidence type="ECO:0000256" key="18">
    <source>
        <dbReference type="ARBA" id="ARBA00051403"/>
    </source>
</evidence>
<comment type="catalytic activity">
    <reaction evidence="19">
        <text>L-glutamate(out) = L-glutamate(in)</text>
        <dbReference type="Rhea" id="RHEA:66336"/>
        <dbReference type="ChEBI" id="CHEBI:29985"/>
    </reaction>
    <physiologicalReaction direction="left-to-right" evidence="19">
        <dbReference type="Rhea" id="RHEA:66337"/>
    </physiologicalReaction>
</comment>
<dbReference type="Pfam" id="PF07690">
    <property type="entry name" value="MFS_1"/>
    <property type="match status" value="1"/>
</dbReference>
<dbReference type="PANTHER" id="PTHR11662">
    <property type="entry name" value="SOLUTE CARRIER FAMILY 17"/>
    <property type="match status" value="1"/>
</dbReference>
<keyword evidence="14" id="KW-0968">Cytoplasmic vesicle</keyword>
<keyword evidence="11 26" id="KW-0472">Membrane</keyword>
<evidence type="ECO:0000256" key="11">
    <source>
        <dbReference type="ARBA" id="ARBA00023136"/>
    </source>
</evidence>
<dbReference type="InterPro" id="IPR036259">
    <property type="entry name" value="MFS_trans_sf"/>
</dbReference>
<dbReference type="FunFam" id="1.20.1250.20:FF:000067">
    <property type="entry name" value="sialin isoform X2"/>
    <property type="match status" value="1"/>
</dbReference>
<evidence type="ECO:0000256" key="5">
    <source>
        <dbReference type="ARBA" id="ARBA00022448"/>
    </source>
</evidence>
<evidence type="ECO:0000313" key="28">
    <source>
        <dbReference type="EMBL" id="KAG5675888.1"/>
    </source>
</evidence>
<feature type="transmembrane region" description="Helical" evidence="26">
    <location>
        <begin position="354"/>
        <end position="375"/>
    </location>
</feature>
<feature type="transmembrane region" description="Helical" evidence="26">
    <location>
        <begin position="296"/>
        <end position="317"/>
    </location>
</feature>
<feature type="transmembrane region" description="Helical" evidence="26">
    <location>
        <begin position="159"/>
        <end position="177"/>
    </location>
</feature>
<feature type="transmembrane region" description="Helical" evidence="26">
    <location>
        <begin position="189"/>
        <end position="209"/>
    </location>
</feature>
<dbReference type="GO" id="GO:0030672">
    <property type="term" value="C:synaptic vesicle membrane"/>
    <property type="evidence" value="ECO:0007669"/>
    <property type="project" value="UniProtKB-SubCell"/>
</dbReference>
<dbReference type="EMBL" id="JADBJN010000002">
    <property type="protein sequence ID" value="KAG5675888.1"/>
    <property type="molecule type" value="Genomic_DNA"/>
</dbReference>
<feature type="transmembrane region" description="Helical" evidence="26">
    <location>
        <begin position="16"/>
        <end position="33"/>
    </location>
</feature>
<dbReference type="GO" id="GO:0015293">
    <property type="term" value="F:symporter activity"/>
    <property type="evidence" value="ECO:0007669"/>
    <property type="project" value="UniProtKB-KW"/>
</dbReference>
<evidence type="ECO:0000256" key="23">
    <source>
        <dbReference type="ARBA" id="ARBA00080244"/>
    </source>
</evidence>
<keyword evidence="7 26" id="KW-0812">Transmembrane</keyword>
<evidence type="ECO:0000256" key="3">
    <source>
        <dbReference type="ARBA" id="ARBA00004638"/>
    </source>
</evidence>
<proteinExistence type="predicted"/>
<sequence length="473" mass="52555">MTELIDNTPFFKKKRYLVVLMAFLGYINLYTLRVNMSVAIVAMTDNKSIIHDDNSETFEPEFDWSSKAKGYVLSSFFYGYICTQIPGGILASKIGGQWVFGLGILGTAVMTLLTPILCYQGIGYLILSRVIQGICSGLAYPSINMVYANYIPPIERSRTASYGTSGIFVGTILGNFLSGLISEYFGWEYIFYIFGAVAVLWYVLWYFTVKSGPDHDSWMSQGERDFIKKSIASQSGNKAQTTKTPWKAIFTSIPVYAIAISHFSYNWGYYTMLTQLPMYMRDILDFDVTKSGFLSALPYLVQTIIVYISGFLADFVQKKNILTTTQVRKYFNTTSFVSQTIFLLIAAFVSNTPTIVACISMTVGIGALAMSGWLANTLDIAPQFGSIILGISNTLATLPGIVSPILSGYIASTPNSFEYRIIFIITCAIGVAGMTFYLFFASAELQPWAVVESNGDIEKNKNTDKKAKNKFKE</sequence>
<evidence type="ECO:0000256" key="25">
    <source>
        <dbReference type="ARBA" id="ARBA00081925"/>
    </source>
</evidence>
<evidence type="ECO:0000256" key="8">
    <source>
        <dbReference type="ARBA" id="ARBA00022847"/>
    </source>
</evidence>
<gene>
    <name evidence="28" type="ORF">PVAND_005753</name>
</gene>
<protein>
    <recommendedName>
        <fullName evidence="22">Sialin</fullName>
    </recommendedName>
    <alternativeName>
        <fullName evidence="25">H(+)/nitrate cotransporter</fullName>
    </alternativeName>
    <alternativeName>
        <fullName evidence="23">H(+)/sialic acid cotransporter</fullName>
    </alternativeName>
    <alternativeName>
        <fullName evidence="24">Vesicular excitatory amino acid transporter</fullName>
    </alternativeName>
</protein>
<feature type="transmembrane region" description="Helical" evidence="26">
    <location>
        <begin position="329"/>
        <end position="348"/>
    </location>
</feature>
<dbReference type="GO" id="GO:0006820">
    <property type="term" value="P:monoatomic anion transport"/>
    <property type="evidence" value="ECO:0007669"/>
    <property type="project" value="TreeGrafter"/>
</dbReference>
<evidence type="ECO:0000259" key="27">
    <source>
        <dbReference type="PROSITE" id="PS50850"/>
    </source>
</evidence>
<evidence type="ECO:0000256" key="22">
    <source>
        <dbReference type="ARBA" id="ARBA00069713"/>
    </source>
</evidence>
<comment type="caution">
    <text evidence="28">The sequence shown here is derived from an EMBL/GenBank/DDBJ whole genome shotgun (WGS) entry which is preliminary data.</text>
</comment>
<feature type="transmembrane region" description="Helical" evidence="26">
    <location>
        <begin position="71"/>
        <end position="91"/>
    </location>
</feature>
<evidence type="ECO:0000256" key="19">
    <source>
        <dbReference type="ARBA" id="ARBA00051447"/>
    </source>
</evidence>
<evidence type="ECO:0000256" key="9">
    <source>
        <dbReference type="ARBA" id="ARBA00022989"/>
    </source>
</evidence>
<dbReference type="GO" id="GO:0046942">
    <property type="term" value="P:carboxylic acid transport"/>
    <property type="evidence" value="ECO:0007669"/>
    <property type="project" value="UniProtKB-ARBA"/>
</dbReference>
<evidence type="ECO:0000256" key="13">
    <source>
        <dbReference type="ARBA" id="ARBA00023228"/>
    </source>
</evidence>
<dbReference type="Proteomes" id="UP001107558">
    <property type="component" value="Chromosome 2"/>
</dbReference>
<comment type="catalytic activity">
    <reaction evidence="18">
        <text>N-acetyl-L-aspartyl-L-glutamate(out) = N-acetyl-L-aspartyl-L-glutamate(in)</text>
        <dbReference type="Rhea" id="RHEA:72599"/>
        <dbReference type="ChEBI" id="CHEBI:76931"/>
    </reaction>
    <physiologicalReaction direction="left-to-right" evidence="18">
        <dbReference type="Rhea" id="RHEA:72600"/>
    </physiologicalReaction>
</comment>
<evidence type="ECO:0000256" key="15">
    <source>
        <dbReference type="ARBA" id="ARBA00050101"/>
    </source>
</evidence>
<feature type="transmembrane region" description="Helical" evidence="26">
    <location>
        <begin position="248"/>
        <end position="270"/>
    </location>
</feature>
<dbReference type="GO" id="GO:0016323">
    <property type="term" value="C:basolateral plasma membrane"/>
    <property type="evidence" value="ECO:0007669"/>
    <property type="project" value="UniProtKB-SubCell"/>
</dbReference>
<comment type="catalytic activity">
    <reaction evidence="20">
        <text>D-glucuronate(out) + H(+)(out) = D-glucuronate(in) + H(+)(in)</text>
        <dbReference type="Rhea" id="RHEA:72591"/>
        <dbReference type="ChEBI" id="CHEBI:15378"/>
        <dbReference type="ChEBI" id="CHEBI:58720"/>
    </reaction>
    <physiologicalReaction direction="left-to-right" evidence="20">
        <dbReference type="Rhea" id="RHEA:72592"/>
    </physiologicalReaction>
</comment>
<dbReference type="FunFam" id="1.20.1250.20:FF:000003">
    <property type="entry name" value="Solute carrier family 17 member 3"/>
    <property type="match status" value="1"/>
</dbReference>
<dbReference type="PANTHER" id="PTHR11662:SF455">
    <property type="entry name" value="GH23975P"/>
    <property type="match status" value="1"/>
</dbReference>
<dbReference type="SUPFAM" id="SSF103473">
    <property type="entry name" value="MFS general substrate transporter"/>
    <property type="match status" value="1"/>
</dbReference>
<comment type="function">
    <text evidence="21">Receptor for CM101, a polysaccharide produced by group B Streptococcus with antipathoangiogenic properties.</text>
</comment>
<evidence type="ECO:0000256" key="1">
    <source>
        <dbReference type="ARBA" id="ARBA00004432"/>
    </source>
</evidence>
<keyword evidence="6" id="KW-1003">Cell membrane</keyword>
<dbReference type="InterPro" id="IPR020846">
    <property type="entry name" value="MFS_dom"/>
</dbReference>
<evidence type="ECO:0000256" key="24">
    <source>
        <dbReference type="ARBA" id="ARBA00081195"/>
    </source>
</evidence>
<evidence type="ECO:0000256" key="10">
    <source>
        <dbReference type="ARBA" id="ARBA00023018"/>
    </source>
</evidence>
<keyword evidence="9 26" id="KW-1133">Transmembrane helix</keyword>
<evidence type="ECO:0000256" key="26">
    <source>
        <dbReference type="SAM" id="Phobius"/>
    </source>
</evidence>
<comment type="subcellular location">
    <subcellularLocation>
        <location evidence="2">Basolateral cell membrane</location>
        <topology evidence="2">Multi-pass membrane protein</topology>
    </subcellularLocation>
    <subcellularLocation>
        <location evidence="3">Cytoplasmic vesicle</location>
        <location evidence="3">Secretory vesicle membrane</location>
        <topology evidence="3">Multi-pass membrane protein</topology>
    </subcellularLocation>
    <subcellularLocation>
        <location evidence="1">Cytoplasmic vesicle</location>
        <location evidence="1">Secretory vesicle</location>
        <location evidence="1">Synaptic vesicle membrane</location>
    </subcellularLocation>
    <subcellularLocation>
        <location evidence="4">Lysosome membrane</location>
    </subcellularLocation>
</comment>
<evidence type="ECO:0000256" key="20">
    <source>
        <dbReference type="ARBA" id="ARBA00051612"/>
    </source>
</evidence>
<evidence type="ECO:0000313" key="29">
    <source>
        <dbReference type="Proteomes" id="UP001107558"/>
    </source>
</evidence>
<organism evidence="28 29">
    <name type="scientific">Polypedilum vanderplanki</name>
    <name type="common">Sleeping chironomid midge</name>
    <dbReference type="NCBI Taxonomy" id="319348"/>
    <lineage>
        <taxon>Eukaryota</taxon>
        <taxon>Metazoa</taxon>
        <taxon>Ecdysozoa</taxon>
        <taxon>Arthropoda</taxon>
        <taxon>Hexapoda</taxon>
        <taxon>Insecta</taxon>
        <taxon>Pterygota</taxon>
        <taxon>Neoptera</taxon>
        <taxon>Endopterygota</taxon>
        <taxon>Diptera</taxon>
        <taxon>Nematocera</taxon>
        <taxon>Chironomoidea</taxon>
        <taxon>Chironomidae</taxon>
        <taxon>Chironominae</taxon>
        <taxon>Polypedilum</taxon>
        <taxon>Polypedilum</taxon>
    </lineage>
</organism>
<dbReference type="PROSITE" id="PS50850">
    <property type="entry name" value="MFS"/>
    <property type="match status" value="1"/>
</dbReference>
<comment type="catalytic activity">
    <reaction evidence="17">
        <text>N-acetylneuraminate(in) + H(+)(in) = N-acetylneuraminate(out) + H(+)(out)</text>
        <dbReference type="Rhea" id="RHEA:28987"/>
        <dbReference type="ChEBI" id="CHEBI:15378"/>
        <dbReference type="ChEBI" id="CHEBI:35418"/>
    </reaction>
    <physiologicalReaction direction="right-to-left" evidence="17">
        <dbReference type="Rhea" id="RHEA:28989"/>
    </physiologicalReaction>
</comment>
<name>A0A9J6C1X9_POLVA</name>
<evidence type="ECO:0000256" key="6">
    <source>
        <dbReference type="ARBA" id="ARBA00022475"/>
    </source>
</evidence>
<evidence type="ECO:0000256" key="12">
    <source>
        <dbReference type="ARBA" id="ARBA00023180"/>
    </source>
</evidence>
<dbReference type="CDD" id="cd17318">
    <property type="entry name" value="MFS_SLC17"/>
    <property type="match status" value="1"/>
</dbReference>
<dbReference type="AlphaFoldDB" id="A0A9J6C1X9"/>
<feature type="transmembrane region" description="Helical" evidence="26">
    <location>
        <begin position="98"/>
        <end position="116"/>
    </location>
</feature>
<keyword evidence="5" id="KW-0813">Transport</keyword>
<keyword evidence="10" id="KW-0770">Synapse</keyword>
<reference evidence="28" key="1">
    <citation type="submission" date="2021-03" db="EMBL/GenBank/DDBJ databases">
        <title>Chromosome level genome of the anhydrobiotic midge Polypedilum vanderplanki.</title>
        <authorList>
            <person name="Yoshida Y."/>
            <person name="Kikawada T."/>
            <person name="Gusev O."/>
        </authorList>
    </citation>
    <scope>NUCLEOTIDE SEQUENCE</scope>
    <source>
        <strain evidence="28">NIAS01</strain>
        <tissue evidence="28">Whole body or cell culture</tissue>
    </source>
</reference>
<evidence type="ECO:0000256" key="17">
    <source>
        <dbReference type="ARBA" id="ARBA00050625"/>
    </source>
</evidence>
<dbReference type="Gene3D" id="1.20.1250.20">
    <property type="entry name" value="MFS general substrate transporter like domains"/>
    <property type="match status" value="2"/>
</dbReference>
<feature type="transmembrane region" description="Helical" evidence="26">
    <location>
        <begin position="122"/>
        <end position="147"/>
    </location>
</feature>
<feature type="domain" description="Major facilitator superfamily (MFS) profile" evidence="27">
    <location>
        <begin position="17"/>
        <end position="445"/>
    </location>
</feature>
<accession>A0A9J6C1X9</accession>
<evidence type="ECO:0000256" key="16">
    <source>
        <dbReference type="ARBA" id="ARBA00050554"/>
    </source>
</evidence>
<keyword evidence="12" id="KW-0325">Glycoprotein</keyword>
<dbReference type="OrthoDB" id="7777937at2759"/>
<comment type="catalytic activity">
    <reaction evidence="16">
        <text>L-aspartate(out) = L-aspartate(in)</text>
        <dbReference type="Rhea" id="RHEA:66332"/>
        <dbReference type="ChEBI" id="CHEBI:29991"/>
    </reaction>
    <physiologicalReaction direction="left-to-right" evidence="16">
        <dbReference type="Rhea" id="RHEA:66333"/>
    </physiologicalReaction>
</comment>
<feature type="transmembrane region" description="Helical" evidence="26">
    <location>
        <begin position="387"/>
        <end position="411"/>
    </location>
</feature>
<evidence type="ECO:0000256" key="2">
    <source>
        <dbReference type="ARBA" id="ARBA00004554"/>
    </source>
</evidence>
<evidence type="ECO:0000256" key="4">
    <source>
        <dbReference type="ARBA" id="ARBA00004656"/>
    </source>
</evidence>